<dbReference type="InterPro" id="IPR011010">
    <property type="entry name" value="DNA_brk_join_enz"/>
</dbReference>
<evidence type="ECO:0000313" key="4">
    <source>
        <dbReference type="EMBL" id="GEJ58842.1"/>
    </source>
</evidence>
<dbReference type="Proteomes" id="UP000503640">
    <property type="component" value="Unassembled WGS sequence"/>
</dbReference>
<evidence type="ECO:0000256" key="1">
    <source>
        <dbReference type="ARBA" id="ARBA00023172"/>
    </source>
</evidence>
<organism evidence="4 5">
    <name type="scientific">Anaeromyxobacter diazotrophicus</name>
    <dbReference type="NCBI Taxonomy" id="2590199"/>
    <lineage>
        <taxon>Bacteria</taxon>
        <taxon>Pseudomonadati</taxon>
        <taxon>Myxococcota</taxon>
        <taxon>Myxococcia</taxon>
        <taxon>Myxococcales</taxon>
        <taxon>Cystobacterineae</taxon>
        <taxon>Anaeromyxobacteraceae</taxon>
        <taxon>Anaeromyxobacter</taxon>
    </lineage>
</organism>
<dbReference type="GO" id="GO:0015074">
    <property type="term" value="P:DNA integration"/>
    <property type="evidence" value="ECO:0007669"/>
    <property type="project" value="InterPro"/>
</dbReference>
<dbReference type="InterPro" id="IPR002104">
    <property type="entry name" value="Integrase_catalytic"/>
</dbReference>
<keyword evidence="5" id="KW-1185">Reference proteome</keyword>
<feature type="chain" id="PRO_5029577829" description="Tyr recombinase domain-containing protein" evidence="2">
    <location>
        <begin position="33"/>
        <end position="212"/>
    </location>
</feature>
<proteinExistence type="predicted"/>
<gene>
    <name evidence="4" type="ORF">AMYX_35830</name>
</gene>
<dbReference type="RefSeq" id="WP_235969695.1">
    <property type="nucleotide sequence ID" value="NZ_BJTG01000009.1"/>
</dbReference>
<dbReference type="AlphaFoldDB" id="A0A7I9VQZ4"/>
<dbReference type="PROSITE" id="PS51898">
    <property type="entry name" value="TYR_RECOMBINASE"/>
    <property type="match status" value="1"/>
</dbReference>
<sequence length="212" mass="23478">MRLSRKFAAIPRRAILRCAAFFVAPICGSVRAVSALATSHLVHAGLRRGEIIALEWSDVDLGRKRLHVRRSEWNGKVTVPKGGRDRYVPLTEALAAALRTHRHLRGPRVLYANDGSTPTNKIVRRWMERAQKRAGLEVTDRVHVLRHTFCSHLAMRGATPTAIQALAGPTTLGVTQRYRHLTPEAKDDAIRLLDRPPSEVLVGLEAHPPPGG</sequence>
<evidence type="ECO:0000313" key="5">
    <source>
        <dbReference type="Proteomes" id="UP000503640"/>
    </source>
</evidence>
<dbReference type="SUPFAM" id="SSF56349">
    <property type="entry name" value="DNA breaking-rejoining enzymes"/>
    <property type="match status" value="1"/>
</dbReference>
<dbReference type="CDD" id="cd01189">
    <property type="entry name" value="INT_ICEBs1_C_like"/>
    <property type="match status" value="1"/>
</dbReference>
<dbReference type="PANTHER" id="PTHR30349">
    <property type="entry name" value="PHAGE INTEGRASE-RELATED"/>
    <property type="match status" value="1"/>
</dbReference>
<keyword evidence="2" id="KW-0732">Signal</keyword>
<dbReference type="EMBL" id="BJTG01000009">
    <property type="protein sequence ID" value="GEJ58842.1"/>
    <property type="molecule type" value="Genomic_DNA"/>
</dbReference>
<protein>
    <recommendedName>
        <fullName evidence="3">Tyr recombinase domain-containing protein</fullName>
    </recommendedName>
</protein>
<dbReference type="InterPro" id="IPR050090">
    <property type="entry name" value="Tyrosine_recombinase_XerCD"/>
</dbReference>
<feature type="domain" description="Tyr recombinase" evidence="3">
    <location>
        <begin position="1"/>
        <end position="191"/>
    </location>
</feature>
<dbReference type="Gene3D" id="1.10.443.10">
    <property type="entry name" value="Intergrase catalytic core"/>
    <property type="match status" value="1"/>
</dbReference>
<dbReference type="InterPro" id="IPR013762">
    <property type="entry name" value="Integrase-like_cat_sf"/>
</dbReference>
<reference evidence="5" key="1">
    <citation type="journal article" date="2020" name="Appl. Environ. Microbiol.">
        <title>Diazotrophic Anaeromyxobacter Isolates from Soils.</title>
        <authorList>
            <person name="Masuda Y."/>
            <person name="Yamanaka H."/>
            <person name="Xu Z.X."/>
            <person name="Shiratori Y."/>
            <person name="Aono T."/>
            <person name="Amachi S."/>
            <person name="Senoo K."/>
            <person name="Itoh H."/>
        </authorList>
    </citation>
    <scope>NUCLEOTIDE SEQUENCE [LARGE SCALE GENOMIC DNA]</scope>
    <source>
        <strain evidence="5">R267</strain>
    </source>
</reference>
<dbReference type="Pfam" id="PF00589">
    <property type="entry name" value="Phage_integrase"/>
    <property type="match status" value="1"/>
</dbReference>
<dbReference type="GO" id="GO:0006310">
    <property type="term" value="P:DNA recombination"/>
    <property type="evidence" value="ECO:0007669"/>
    <property type="project" value="UniProtKB-KW"/>
</dbReference>
<evidence type="ECO:0000259" key="3">
    <source>
        <dbReference type="PROSITE" id="PS51898"/>
    </source>
</evidence>
<feature type="signal peptide" evidence="2">
    <location>
        <begin position="1"/>
        <end position="32"/>
    </location>
</feature>
<keyword evidence="1" id="KW-0233">DNA recombination</keyword>
<evidence type="ECO:0000256" key="2">
    <source>
        <dbReference type="SAM" id="SignalP"/>
    </source>
</evidence>
<name>A0A7I9VQZ4_9BACT</name>
<comment type="caution">
    <text evidence="4">The sequence shown here is derived from an EMBL/GenBank/DDBJ whole genome shotgun (WGS) entry which is preliminary data.</text>
</comment>
<dbReference type="GO" id="GO:0003677">
    <property type="term" value="F:DNA binding"/>
    <property type="evidence" value="ECO:0007669"/>
    <property type="project" value="InterPro"/>
</dbReference>
<dbReference type="PANTHER" id="PTHR30349:SF64">
    <property type="entry name" value="PROPHAGE INTEGRASE INTD-RELATED"/>
    <property type="match status" value="1"/>
</dbReference>
<accession>A0A7I9VQZ4</accession>